<dbReference type="Pfam" id="PF08281">
    <property type="entry name" value="Sigma70_r4_2"/>
    <property type="match status" value="1"/>
</dbReference>
<dbReference type="STRING" id="715226.ABI_11660"/>
<name>F4QHJ2_9CAUL</name>
<dbReference type="AlphaFoldDB" id="F4QHJ2"/>
<dbReference type="HOGENOM" id="CLU_047691_10_2_5"/>
<dbReference type="GO" id="GO:0006352">
    <property type="term" value="P:DNA-templated transcription initiation"/>
    <property type="evidence" value="ECO:0007669"/>
    <property type="project" value="InterPro"/>
</dbReference>
<dbReference type="InterPro" id="IPR013325">
    <property type="entry name" value="RNA_pol_sigma_r2"/>
</dbReference>
<dbReference type="Pfam" id="PF04542">
    <property type="entry name" value="Sigma70_r2"/>
    <property type="match status" value="1"/>
</dbReference>
<evidence type="ECO:0000259" key="6">
    <source>
        <dbReference type="Pfam" id="PF04542"/>
    </source>
</evidence>
<dbReference type="PANTHER" id="PTHR43133">
    <property type="entry name" value="RNA POLYMERASE ECF-TYPE SIGMA FACTO"/>
    <property type="match status" value="1"/>
</dbReference>
<comment type="similarity">
    <text evidence="1">Belongs to the sigma-70 factor family. ECF subfamily.</text>
</comment>
<keyword evidence="3" id="KW-0731">Sigma factor</keyword>
<accession>F4QHJ2</accession>
<evidence type="ECO:0000256" key="4">
    <source>
        <dbReference type="ARBA" id="ARBA00023125"/>
    </source>
</evidence>
<dbReference type="GO" id="GO:0003677">
    <property type="term" value="F:DNA binding"/>
    <property type="evidence" value="ECO:0007669"/>
    <property type="project" value="UniProtKB-KW"/>
</dbReference>
<dbReference type="eggNOG" id="COG1595">
    <property type="taxonomic scope" value="Bacteria"/>
</dbReference>
<dbReference type="Gene3D" id="1.10.1740.10">
    <property type="match status" value="1"/>
</dbReference>
<dbReference type="InterPro" id="IPR013249">
    <property type="entry name" value="RNA_pol_sigma70_r4_t2"/>
</dbReference>
<dbReference type="InterPro" id="IPR036388">
    <property type="entry name" value="WH-like_DNA-bd_sf"/>
</dbReference>
<feature type="domain" description="RNA polymerase sigma-70 region 2" evidence="6">
    <location>
        <begin position="31"/>
        <end position="95"/>
    </location>
</feature>
<evidence type="ECO:0000313" key="9">
    <source>
        <dbReference type="Proteomes" id="UP000006512"/>
    </source>
</evidence>
<dbReference type="SUPFAM" id="SSF88946">
    <property type="entry name" value="Sigma2 domain of RNA polymerase sigma factors"/>
    <property type="match status" value="1"/>
</dbReference>
<keyword evidence="9" id="KW-1185">Reference proteome</keyword>
<gene>
    <name evidence="8" type="ORF">ABI_11660</name>
</gene>
<evidence type="ECO:0000256" key="5">
    <source>
        <dbReference type="ARBA" id="ARBA00023163"/>
    </source>
</evidence>
<keyword evidence="4" id="KW-0238">DNA-binding</keyword>
<dbReference type="InterPro" id="IPR014284">
    <property type="entry name" value="RNA_pol_sigma-70_dom"/>
</dbReference>
<dbReference type="InterPro" id="IPR039425">
    <property type="entry name" value="RNA_pol_sigma-70-like"/>
</dbReference>
<evidence type="ECO:0000256" key="2">
    <source>
        <dbReference type="ARBA" id="ARBA00023015"/>
    </source>
</evidence>
<keyword evidence="2" id="KW-0805">Transcription regulation</keyword>
<dbReference type="SUPFAM" id="SSF88659">
    <property type="entry name" value="Sigma3 and sigma4 domains of RNA polymerase sigma factors"/>
    <property type="match status" value="1"/>
</dbReference>
<proteinExistence type="inferred from homology"/>
<keyword evidence="5" id="KW-0804">Transcription</keyword>
<dbReference type="Gene3D" id="1.10.10.10">
    <property type="entry name" value="Winged helix-like DNA-binding domain superfamily/Winged helix DNA-binding domain"/>
    <property type="match status" value="1"/>
</dbReference>
<dbReference type="InterPro" id="IPR013324">
    <property type="entry name" value="RNA_pol_sigma_r3/r4-like"/>
</dbReference>
<dbReference type="PANTHER" id="PTHR43133:SF58">
    <property type="entry name" value="ECF RNA POLYMERASE SIGMA FACTOR SIGD"/>
    <property type="match status" value="1"/>
</dbReference>
<dbReference type="EMBL" id="GL883077">
    <property type="protein sequence ID" value="EGF92729.1"/>
    <property type="molecule type" value="Genomic_DNA"/>
</dbReference>
<evidence type="ECO:0000259" key="7">
    <source>
        <dbReference type="Pfam" id="PF08281"/>
    </source>
</evidence>
<feature type="domain" description="RNA polymerase sigma factor 70 region 4 type 2" evidence="7">
    <location>
        <begin position="119"/>
        <end position="170"/>
    </location>
</feature>
<organism evidence="8 9">
    <name type="scientific">Asticcacaulis biprosthecium C19</name>
    <dbReference type="NCBI Taxonomy" id="715226"/>
    <lineage>
        <taxon>Bacteria</taxon>
        <taxon>Pseudomonadati</taxon>
        <taxon>Pseudomonadota</taxon>
        <taxon>Alphaproteobacteria</taxon>
        <taxon>Caulobacterales</taxon>
        <taxon>Caulobacteraceae</taxon>
        <taxon>Asticcacaulis</taxon>
    </lineage>
</organism>
<dbReference type="CDD" id="cd06171">
    <property type="entry name" value="Sigma70_r4"/>
    <property type="match status" value="1"/>
</dbReference>
<evidence type="ECO:0000313" key="8">
    <source>
        <dbReference type="EMBL" id="EGF92729.1"/>
    </source>
</evidence>
<dbReference type="InterPro" id="IPR007627">
    <property type="entry name" value="RNA_pol_sigma70_r2"/>
</dbReference>
<dbReference type="Proteomes" id="UP000006512">
    <property type="component" value="Unassembled WGS sequence"/>
</dbReference>
<evidence type="ECO:0000256" key="3">
    <source>
        <dbReference type="ARBA" id="ARBA00023082"/>
    </source>
</evidence>
<dbReference type="NCBIfam" id="TIGR02937">
    <property type="entry name" value="sigma70-ECF"/>
    <property type="match status" value="1"/>
</dbReference>
<evidence type="ECO:0000256" key="1">
    <source>
        <dbReference type="ARBA" id="ARBA00010641"/>
    </source>
</evidence>
<reference evidence="9" key="1">
    <citation type="submission" date="2011-03" db="EMBL/GenBank/DDBJ databases">
        <title>Draft genome sequence of Brevundimonas diminuta.</title>
        <authorList>
            <person name="Brown P.J.B."/>
            <person name="Buechlein A."/>
            <person name="Hemmerich C."/>
            <person name="Brun Y.V."/>
        </authorList>
    </citation>
    <scope>NUCLEOTIDE SEQUENCE [LARGE SCALE GENOMIC DNA]</scope>
    <source>
        <strain evidence="9">C19</strain>
    </source>
</reference>
<protein>
    <submittedName>
        <fullName evidence="8">RNA polymerase sigma factor carQ</fullName>
    </submittedName>
</protein>
<dbReference type="GO" id="GO:0016987">
    <property type="term" value="F:sigma factor activity"/>
    <property type="evidence" value="ECO:0007669"/>
    <property type="project" value="UniProtKB-KW"/>
</dbReference>
<sequence length="182" mass="20377">MVMNTYNSDEWQGWMRAALNGDAGLYRKLLAAVRPWLLSYFRRRLYGSECEDLVQMTLLSLHEKRHTYDVSAPFMPWIAAIARNKLIDYVRKAGRHVHVELDEAMGVDDGLRPELAARDVQVLLSQLPKDQARVIGLHKLNELSVEETAAATGKSASAVKVIVHRGLKKLQGLVGLKGGTNE</sequence>